<comment type="similarity">
    <text evidence="1 3">Belongs to the pirin family.</text>
</comment>
<evidence type="ECO:0000256" key="2">
    <source>
        <dbReference type="PIRSR" id="PIRSR006232-1"/>
    </source>
</evidence>
<dbReference type="InterPro" id="IPR014710">
    <property type="entry name" value="RmlC-like_jellyroll"/>
</dbReference>
<comment type="caution">
    <text evidence="4">The sequence shown here is derived from an EMBL/GenBank/DDBJ whole genome shotgun (WGS) entry which is preliminary data.</text>
</comment>
<reference evidence="4 5" key="1">
    <citation type="submission" date="2019-09" db="EMBL/GenBank/DDBJ databases">
        <title>Draft genome sequences of 48 bacterial type strains from the CCUG.</title>
        <authorList>
            <person name="Tunovic T."/>
            <person name="Pineiro-Iglesias B."/>
            <person name="Unosson C."/>
            <person name="Inganas E."/>
            <person name="Ohlen M."/>
            <person name="Cardew S."/>
            <person name="Jensie-Markopoulos S."/>
            <person name="Salva-Serra F."/>
            <person name="Jaen-Luchoro D."/>
            <person name="Karlsson R."/>
            <person name="Svensson-Stadler L."/>
            <person name="Chun J."/>
            <person name="Moore E."/>
        </authorList>
    </citation>
    <scope>NUCLEOTIDE SEQUENCE [LARGE SCALE GENOMIC DNA]</scope>
    <source>
        <strain evidence="4 5">CCUG 65687</strain>
    </source>
</reference>
<dbReference type="PANTHER" id="PTHR13903:SF8">
    <property type="entry name" value="PIRIN"/>
    <property type="match status" value="1"/>
</dbReference>
<dbReference type="InterPro" id="IPR011051">
    <property type="entry name" value="RmlC_Cupin_sf"/>
</dbReference>
<feature type="binding site" evidence="2">
    <location>
        <position position="99"/>
    </location>
    <ligand>
        <name>Fe cation</name>
        <dbReference type="ChEBI" id="CHEBI:24875"/>
    </ligand>
</feature>
<feature type="binding site" evidence="2">
    <location>
        <position position="101"/>
    </location>
    <ligand>
        <name>Fe cation</name>
        <dbReference type="ChEBI" id="CHEBI:24875"/>
    </ligand>
</feature>
<evidence type="ECO:0000256" key="3">
    <source>
        <dbReference type="RuleBase" id="RU003457"/>
    </source>
</evidence>
<evidence type="ECO:0000256" key="1">
    <source>
        <dbReference type="ARBA" id="ARBA00008416"/>
    </source>
</evidence>
<proteinExistence type="inferred from homology"/>
<dbReference type="SUPFAM" id="SSF51182">
    <property type="entry name" value="RmlC-like cupins"/>
    <property type="match status" value="1"/>
</dbReference>
<comment type="cofactor">
    <cofactor evidence="2">
        <name>Fe cation</name>
        <dbReference type="ChEBI" id="CHEBI:24875"/>
    </cofactor>
    <text evidence="2">Binds 1 Fe cation per subunit.</text>
</comment>
<keyword evidence="2" id="KW-0408">Iron</keyword>
<dbReference type="Proteomes" id="UP000473571">
    <property type="component" value="Unassembled WGS sequence"/>
</dbReference>
<dbReference type="Pfam" id="PF05726">
    <property type="entry name" value="Pirin_C"/>
    <property type="match status" value="1"/>
</dbReference>
<gene>
    <name evidence="4" type="ORF">F7R13_05380</name>
</gene>
<dbReference type="RefSeq" id="WP_081065611.1">
    <property type="nucleotide sequence ID" value="NZ_CABVPO010000018.1"/>
</dbReference>
<dbReference type="PANTHER" id="PTHR13903">
    <property type="entry name" value="PIRIN-RELATED"/>
    <property type="match status" value="1"/>
</dbReference>
<sequence length="281" mass="30465">MAIQLSPPIKIKPRGGPSFSVKSIDLHELGEIVSPIAVLDDFRVSGRPFPPHPHAGFSAVTYVFEDSLGDLRSGDSLGNDIRVGPGGIVWTQAGRGVMHHEVPAQPDRELHGAQFFVNLSARNKLIPPQVLSLDGMDVPEWHSEEGDRVRVVVGNYRNIASPLTPAEPFTLLDAEVRHELTLDLQPEQYGLLYVQSGTARIAGDTKTLSLAPGQAVTVRGSGSIRVTAEQTARMLFLVGTEIHDPVLASGPFIMNDPEQISDAMKRYQTGGMGHMDPLSRN</sequence>
<dbReference type="InterPro" id="IPR003829">
    <property type="entry name" value="Pirin_N_dom"/>
</dbReference>
<protein>
    <submittedName>
        <fullName evidence="4">Pirin family protein</fullName>
    </submittedName>
</protein>
<dbReference type="InterPro" id="IPR008778">
    <property type="entry name" value="Pirin_C_dom"/>
</dbReference>
<organism evidence="4 5">
    <name type="scientific">Burkholderia territorii</name>
    <dbReference type="NCBI Taxonomy" id="1503055"/>
    <lineage>
        <taxon>Bacteria</taxon>
        <taxon>Pseudomonadati</taxon>
        <taxon>Pseudomonadota</taxon>
        <taxon>Betaproteobacteria</taxon>
        <taxon>Burkholderiales</taxon>
        <taxon>Burkholderiaceae</taxon>
        <taxon>Burkholderia</taxon>
        <taxon>Burkholderia cepacia complex</taxon>
    </lineage>
</organism>
<name>A0A6L3NLH3_9BURK</name>
<dbReference type="EMBL" id="VZOL01000033">
    <property type="protein sequence ID" value="KAB0685225.1"/>
    <property type="molecule type" value="Genomic_DNA"/>
</dbReference>
<dbReference type="PIRSF" id="PIRSF006232">
    <property type="entry name" value="Pirin"/>
    <property type="match status" value="1"/>
</dbReference>
<evidence type="ECO:0000313" key="4">
    <source>
        <dbReference type="EMBL" id="KAB0685225.1"/>
    </source>
</evidence>
<accession>A0A6L3NLH3</accession>
<feature type="binding site" evidence="2">
    <location>
        <position position="54"/>
    </location>
    <ligand>
        <name>Fe cation</name>
        <dbReference type="ChEBI" id="CHEBI:24875"/>
    </ligand>
</feature>
<keyword evidence="2" id="KW-0479">Metal-binding</keyword>
<dbReference type="GO" id="GO:0046872">
    <property type="term" value="F:metal ion binding"/>
    <property type="evidence" value="ECO:0007669"/>
    <property type="project" value="UniProtKB-KW"/>
</dbReference>
<dbReference type="Gene3D" id="2.60.120.10">
    <property type="entry name" value="Jelly Rolls"/>
    <property type="match status" value="2"/>
</dbReference>
<feature type="binding site" evidence="2">
    <location>
        <position position="52"/>
    </location>
    <ligand>
        <name>Fe cation</name>
        <dbReference type="ChEBI" id="CHEBI:24875"/>
    </ligand>
</feature>
<dbReference type="InterPro" id="IPR012093">
    <property type="entry name" value="Pirin"/>
</dbReference>
<evidence type="ECO:0000313" key="5">
    <source>
        <dbReference type="Proteomes" id="UP000473571"/>
    </source>
</evidence>
<dbReference type="AlphaFoldDB" id="A0A6L3NLH3"/>
<dbReference type="Pfam" id="PF02678">
    <property type="entry name" value="Pirin"/>
    <property type="match status" value="1"/>
</dbReference>